<feature type="domain" description="Peptidase M13 N-terminal" evidence="11">
    <location>
        <begin position="142"/>
        <end position="274"/>
    </location>
</feature>
<keyword evidence="6" id="KW-0378">Hydrolase</keyword>
<sequence length="594" mass="68056">ENSTTQIFTSTDFISETTAFVESETTTNSIIESTTRNEESTTMETTTRSEEDTTIKTTTRNEESTTIEMTARSEENTTIETTTTSLQSTTTDFTSNTVENSTTRSPLTTTSGYENEKVVCTTGECKNVASKMLFYMNHTVDPCDDFYEYACGGFEANQQTVDLDLENAAYERILQQTQARIHKGDTSPFISYYLSCVQYENVILSERIRLARKALNNVGRFYTTDNFDRDRVNFTELVAKLLLHNSALLFDVSPALNEYVPKQFTLKIGPTTYRDPFETEETDDACYASRNKIDQEKVDLTALYKEYKTCKINWTKLIYMLTKKNVLIDATVQVYFYNDLYKGLQNLQEFEARDPMQFNNALLGLWTHYAMPFQSKGLAIYGLDLVVIPFGAIDWSTKYDARLYDYRKFATLGNTIAHQIAHHFDHRGIYYKSGVINNVSILHDNSDADTIFHDYVECQRYDIYGHSLMMTLPSTGQTVYYKISSLSLNVRLSETMGLVLAYDTLDRLRSRKEVHLPWLNLDSDQLFYLTYAQMHCTKSPLTTSYVSLYEDEQLPSRIRIFLSASNNRLLGEAWNCPKGSEISPSYSCGVFPFL</sequence>
<evidence type="ECO:0000256" key="7">
    <source>
        <dbReference type="ARBA" id="ARBA00022833"/>
    </source>
</evidence>
<dbReference type="InterPro" id="IPR008753">
    <property type="entry name" value="Peptidase_M13_N"/>
</dbReference>
<dbReference type="EMBL" id="KQ434978">
    <property type="protein sequence ID" value="KZC13002.1"/>
    <property type="molecule type" value="Genomic_DNA"/>
</dbReference>
<keyword evidence="5" id="KW-0479">Metal-binding</keyword>
<feature type="region of interest" description="Disordered" evidence="9">
    <location>
        <begin position="23"/>
        <end position="110"/>
    </location>
</feature>
<feature type="non-terminal residue" evidence="12">
    <location>
        <position position="1"/>
    </location>
</feature>
<evidence type="ECO:0000259" key="10">
    <source>
        <dbReference type="Pfam" id="PF01431"/>
    </source>
</evidence>
<organism evidence="12 13">
    <name type="scientific">Dufourea novaeangliae</name>
    <name type="common">Sweat bee</name>
    <dbReference type="NCBI Taxonomy" id="178035"/>
    <lineage>
        <taxon>Eukaryota</taxon>
        <taxon>Metazoa</taxon>
        <taxon>Ecdysozoa</taxon>
        <taxon>Arthropoda</taxon>
        <taxon>Hexapoda</taxon>
        <taxon>Insecta</taxon>
        <taxon>Pterygota</taxon>
        <taxon>Neoptera</taxon>
        <taxon>Endopterygota</taxon>
        <taxon>Hymenoptera</taxon>
        <taxon>Apocrita</taxon>
        <taxon>Aculeata</taxon>
        <taxon>Apoidea</taxon>
        <taxon>Anthophila</taxon>
        <taxon>Halictidae</taxon>
        <taxon>Rophitinae</taxon>
        <taxon>Dufourea</taxon>
    </lineage>
</organism>
<name>A0A154PMC4_DUFNO</name>
<keyword evidence="13" id="KW-1185">Reference proteome</keyword>
<evidence type="ECO:0000256" key="8">
    <source>
        <dbReference type="ARBA" id="ARBA00023049"/>
    </source>
</evidence>
<dbReference type="PROSITE" id="PS51885">
    <property type="entry name" value="NEPRILYSIN"/>
    <property type="match status" value="1"/>
</dbReference>
<proteinExistence type="inferred from homology"/>
<feature type="compositionally biased region" description="Basic and acidic residues" evidence="9">
    <location>
        <begin position="47"/>
        <end position="63"/>
    </location>
</feature>
<dbReference type="Gene3D" id="3.40.390.10">
    <property type="entry name" value="Collagenase (Catalytic Domain)"/>
    <property type="match status" value="2"/>
</dbReference>
<evidence type="ECO:0000256" key="5">
    <source>
        <dbReference type="ARBA" id="ARBA00022723"/>
    </source>
</evidence>
<dbReference type="Pfam" id="PF05649">
    <property type="entry name" value="Peptidase_M13_N"/>
    <property type="match status" value="1"/>
</dbReference>
<evidence type="ECO:0000256" key="3">
    <source>
        <dbReference type="ARBA" id="ARBA00007357"/>
    </source>
</evidence>
<feature type="compositionally biased region" description="Polar residues" evidence="9">
    <location>
        <begin position="96"/>
        <end position="110"/>
    </location>
</feature>
<reference evidence="12 13" key="1">
    <citation type="submission" date="2015-07" db="EMBL/GenBank/DDBJ databases">
        <title>The genome of Dufourea novaeangliae.</title>
        <authorList>
            <person name="Pan H."/>
            <person name="Kapheim K."/>
        </authorList>
    </citation>
    <scope>NUCLEOTIDE SEQUENCE [LARGE SCALE GENOMIC DNA]</scope>
    <source>
        <strain evidence="12">0120121106</strain>
        <tissue evidence="12">Whole body</tissue>
    </source>
</reference>
<comment type="cofactor">
    <cofactor evidence="1">
        <name>Zn(2+)</name>
        <dbReference type="ChEBI" id="CHEBI:29105"/>
    </cofactor>
</comment>
<dbReference type="STRING" id="178035.A0A154PMC4"/>
<accession>A0A154PMC4</accession>
<keyword evidence="4" id="KW-0645">Protease</keyword>
<dbReference type="Gene3D" id="1.10.1380.10">
    <property type="entry name" value="Neutral endopeptidase , domain2"/>
    <property type="match status" value="1"/>
</dbReference>
<dbReference type="PANTHER" id="PTHR11733:SF167">
    <property type="entry name" value="FI17812P1-RELATED"/>
    <property type="match status" value="1"/>
</dbReference>
<evidence type="ECO:0000256" key="9">
    <source>
        <dbReference type="SAM" id="MobiDB-lite"/>
    </source>
</evidence>
<evidence type="ECO:0000256" key="6">
    <source>
        <dbReference type="ARBA" id="ARBA00022801"/>
    </source>
</evidence>
<feature type="compositionally biased region" description="Low complexity" evidence="9">
    <location>
        <begin position="76"/>
        <end position="95"/>
    </location>
</feature>
<feature type="non-terminal residue" evidence="12">
    <location>
        <position position="594"/>
    </location>
</feature>
<comment type="subcellular location">
    <subcellularLocation>
        <location evidence="2">Cell membrane</location>
        <topology evidence="2">Single-pass type II membrane protein</topology>
    </subcellularLocation>
</comment>
<keyword evidence="7" id="KW-0862">Zinc</keyword>
<feature type="domain" description="Peptidase M13 C-terminal" evidence="10">
    <location>
        <begin position="386"/>
        <end position="589"/>
    </location>
</feature>
<evidence type="ECO:0000256" key="4">
    <source>
        <dbReference type="ARBA" id="ARBA00022670"/>
    </source>
</evidence>
<dbReference type="GO" id="GO:0016485">
    <property type="term" value="P:protein processing"/>
    <property type="evidence" value="ECO:0007669"/>
    <property type="project" value="TreeGrafter"/>
</dbReference>
<protein>
    <submittedName>
        <fullName evidence="12">Endothelin-converting enzyme 1</fullName>
    </submittedName>
</protein>
<dbReference type="InterPro" id="IPR042089">
    <property type="entry name" value="Peptidase_M13_dom_2"/>
</dbReference>
<dbReference type="Proteomes" id="UP000076502">
    <property type="component" value="Unassembled WGS sequence"/>
</dbReference>
<dbReference type="AlphaFoldDB" id="A0A154PMC4"/>
<evidence type="ECO:0000313" key="13">
    <source>
        <dbReference type="Proteomes" id="UP000076502"/>
    </source>
</evidence>
<comment type="similarity">
    <text evidence="3">Belongs to the peptidase M13 family.</text>
</comment>
<evidence type="ECO:0000313" key="12">
    <source>
        <dbReference type="EMBL" id="KZC13002.1"/>
    </source>
</evidence>
<gene>
    <name evidence="12" type="ORF">WN55_04899</name>
</gene>
<feature type="compositionally biased region" description="Low complexity" evidence="9">
    <location>
        <begin position="23"/>
        <end position="46"/>
    </location>
</feature>
<keyword evidence="8" id="KW-0482">Metalloprotease</keyword>
<dbReference type="SUPFAM" id="SSF55486">
    <property type="entry name" value="Metalloproteases ('zincins'), catalytic domain"/>
    <property type="match status" value="1"/>
</dbReference>
<dbReference type="InterPro" id="IPR000718">
    <property type="entry name" value="Peptidase_M13"/>
</dbReference>
<dbReference type="Pfam" id="PF01431">
    <property type="entry name" value="Peptidase_M13"/>
    <property type="match status" value="1"/>
</dbReference>
<evidence type="ECO:0000259" key="11">
    <source>
        <dbReference type="Pfam" id="PF05649"/>
    </source>
</evidence>
<dbReference type="InterPro" id="IPR024079">
    <property type="entry name" value="MetalloPept_cat_dom_sf"/>
</dbReference>
<dbReference type="GO" id="GO:0005886">
    <property type="term" value="C:plasma membrane"/>
    <property type="evidence" value="ECO:0007669"/>
    <property type="project" value="TreeGrafter"/>
</dbReference>
<dbReference type="InterPro" id="IPR018497">
    <property type="entry name" value="Peptidase_M13_C"/>
</dbReference>
<dbReference type="OrthoDB" id="5808441at2759"/>
<evidence type="ECO:0000256" key="2">
    <source>
        <dbReference type="ARBA" id="ARBA00004401"/>
    </source>
</evidence>
<dbReference type="GO" id="GO:0004222">
    <property type="term" value="F:metalloendopeptidase activity"/>
    <property type="evidence" value="ECO:0007669"/>
    <property type="project" value="InterPro"/>
</dbReference>
<dbReference type="PANTHER" id="PTHR11733">
    <property type="entry name" value="ZINC METALLOPROTEASE FAMILY M13 NEPRILYSIN-RELATED"/>
    <property type="match status" value="1"/>
</dbReference>
<evidence type="ECO:0000256" key="1">
    <source>
        <dbReference type="ARBA" id="ARBA00001947"/>
    </source>
</evidence>